<feature type="region of interest" description="Disordered" evidence="1">
    <location>
        <begin position="76"/>
        <end position="111"/>
    </location>
</feature>
<keyword evidence="3" id="KW-1185">Reference proteome</keyword>
<gene>
    <name evidence="2" type="ORF">VP01_3456g1</name>
</gene>
<organism evidence="2 3">
    <name type="scientific">Puccinia sorghi</name>
    <dbReference type="NCBI Taxonomy" id="27349"/>
    <lineage>
        <taxon>Eukaryota</taxon>
        <taxon>Fungi</taxon>
        <taxon>Dikarya</taxon>
        <taxon>Basidiomycota</taxon>
        <taxon>Pucciniomycotina</taxon>
        <taxon>Pucciniomycetes</taxon>
        <taxon>Pucciniales</taxon>
        <taxon>Pucciniaceae</taxon>
        <taxon>Puccinia</taxon>
    </lineage>
</organism>
<dbReference type="VEuPathDB" id="FungiDB:VP01_3456g1"/>
<dbReference type="Proteomes" id="UP000037035">
    <property type="component" value="Unassembled WGS sequence"/>
</dbReference>
<evidence type="ECO:0000313" key="2">
    <source>
        <dbReference type="EMBL" id="KNZ52762.1"/>
    </source>
</evidence>
<feature type="region of interest" description="Disordered" evidence="1">
    <location>
        <begin position="143"/>
        <end position="177"/>
    </location>
</feature>
<feature type="compositionally biased region" description="Basic and acidic residues" evidence="1">
    <location>
        <begin position="90"/>
        <end position="102"/>
    </location>
</feature>
<evidence type="ECO:0000313" key="3">
    <source>
        <dbReference type="Proteomes" id="UP000037035"/>
    </source>
</evidence>
<dbReference type="OrthoDB" id="2503699at2759"/>
<feature type="region of interest" description="Disordered" evidence="1">
    <location>
        <begin position="208"/>
        <end position="241"/>
    </location>
</feature>
<feature type="compositionally biased region" description="Basic and acidic residues" evidence="1">
    <location>
        <begin position="18"/>
        <end position="29"/>
    </location>
</feature>
<protein>
    <submittedName>
        <fullName evidence="2">Uncharacterized protein</fullName>
    </submittedName>
</protein>
<dbReference type="AlphaFoldDB" id="A0A0L6UWZ4"/>
<feature type="region of interest" description="Disordered" evidence="1">
    <location>
        <begin position="1"/>
        <end position="31"/>
    </location>
</feature>
<sequence>MPPRTSTDSQTSNYHSLLRRDDKDGKQDSRPSAATYYGAVVIVVFVSDLLQFLTCALEASYTSVARSAFDWRLRRRSRQPDDADPAVGEQEERMAMQRRGEEGGLPTYRESTAMPNEDTVLAATPMTDTLFARGSTVDTLPHSENATVEHAVSIPSDDQDQPPKYESNHGDGPVAHQTLHPMTLDITNEMRMSTQSTATLFLPSIQVHDPEENDLPSNEPNPRHQVRTSFSYGRARHQSRF</sequence>
<feature type="compositionally biased region" description="Polar residues" evidence="1">
    <location>
        <begin position="1"/>
        <end position="15"/>
    </location>
</feature>
<reference evidence="2 3" key="1">
    <citation type="submission" date="2015-08" db="EMBL/GenBank/DDBJ databases">
        <title>Next Generation Sequencing and Analysis of the Genome of Puccinia sorghi L Schw, the Causal Agent of Maize Common Rust.</title>
        <authorList>
            <person name="Rochi L."/>
            <person name="Burguener G."/>
            <person name="Darino M."/>
            <person name="Turjanski A."/>
            <person name="Kreff E."/>
            <person name="Dieguez M.J."/>
            <person name="Sacco F."/>
        </authorList>
    </citation>
    <scope>NUCLEOTIDE SEQUENCE [LARGE SCALE GENOMIC DNA]</scope>
    <source>
        <strain evidence="2 3">RO10H11247</strain>
    </source>
</reference>
<accession>A0A0L6UWZ4</accession>
<proteinExistence type="predicted"/>
<dbReference type="EMBL" id="LAVV01008453">
    <property type="protein sequence ID" value="KNZ52762.1"/>
    <property type="molecule type" value="Genomic_DNA"/>
</dbReference>
<comment type="caution">
    <text evidence="2">The sequence shown here is derived from an EMBL/GenBank/DDBJ whole genome shotgun (WGS) entry which is preliminary data.</text>
</comment>
<name>A0A0L6UWZ4_9BASI</name>
<evidence type="ECO:0000256" key="1">
    <source>
        <dbReference type="SAM" id="MobiDB-lite"/>
    </source>
</evidence>